<evidence type="ECO:0000313" key="5">
    <source>
        <dbReference type="EMBL" id="GAX08942.1"/>
    </source>
</evidence>
<dbReference type="SUPFAM" id="SSF53383">
    <property type="entry name" value="PLP-dependent transferases"/>
    <property type="match status" value="1"/>
</dbReference>
<proteinExistence type="predicted"/>
<keyword evidence="6" id="KW-1185">Reference proteome</keyword>
<evidence type="ECO:0000256" key="3">
    <source>
        <dbReference type="ARBA" id="ARBA00022679"/>
    </source>
</evidence>
<comment type="cofactor">
    <cofactor evidence="1">
        <name>pyridoxal 5'-phosphate</name>
        <dbReference type="ChEBI" id="CHEBI:597326"/>
    </cofactor>
</comment>
<dbReference type="Proteomes" id="UP000223370">
    <property type="component" value="Unassembled WGS sequence"/>
</dbReference>
<evidence type="ECO:0000256" key="1">
    <source>
        <dbReference type="ARBA" id="ARBA00001933"/>
    </source>
</evidence>
<dbReference type="AlphaFoldDB" id="A0A1Z5J539"/>
<protein>
    <submittedName>
        <fullName evidence="5">Aspartate aminotransferase</fullName>
    </submittedName>
</protein>
<dbReference type="CDD" id="cd00609">
    <property type="entry name" value="AAT_like"/>
    <property type="match status" value="1"/>
</dbReference>
<dbReference type="InterPro" id="IPR050881">
    <property type="entry name" value="LL-DAP_aminotransferase"/>
</dbReference>
<dbReference type="PANTHER" id="PTHR42832">
    <property type="entry name" value="AMINO ACID AMINOTRANSFERASE"/>
    <property type="match status" value="1"/>
</dbReference>
<comment type="caution">
    <text evidence="5">The sequence shown here is derived from an EMBL/GenBank/DDBJ whole genome shotgun (WGS) entry which is preliminary data.</text>
</comment>
<dbReference type="OrthoDB" id="9802328at2"/>
<dbReference type="Pfam" id="PF00155">
    <property type="entry name" value="Aminotran_1_2"/>
    <property type="match status" value="1"/>
</dbReference>
<dbReference type="RefSeq" id="WP_098826096.1">
    <property type="nucleotide sequence ID" value="NZ_BCMJ01000011.1"/>
</dbReference>
<dbReference type="Gene3D" id="3.90.1150.10">
    <property type="entry name" value="Aspartate Aminotransferase, domain 1"/>
    <property type="match status" value="1"/>
</dbReference>
<dbReference type="InterPro" id="IPR004839">
    <property type="entry name" value="Aminotransferase_I/II_large"/>
</dbReference>
<evidence type="ECO:0000256" key="2">
    <source>
        <dbReference type="ARBA" id="ARBA00022576"/>
    </source>
</evidence>
<dbReference type="InterPro" id="IPR015422">
    <property type="entry name" value="PyrdxlP-dep_Trfase_small"/>
</dbReference>
<dbReference type="PANTHER" id="PTHR42832:SF3">
    <property type="entry name" value="L-GLUTAMINE--4-(METHYLSULFANYL)-2-OXOBUTANOATE AMINOTRANSFERASE"/>
    <property type="match status" value="1"/>
</dbReference>
<dbReference type="GO" id="GO:0008483">
    <property type="term" value="F:transaminase activity"/>
    <property type="evidence" value="ECO:0007669"/>
    <property type="project" value="UniProtKB-KW"/>
</dbReference>
<evidence type="ECO:0000313" key="6">
    <source>
        <dbReference type="Proteomes" id="UP000223370"/>
    </source>
</evidence>
<name>A0A1Z5J539_9LACO</name>
<evidence type="ECO:0000259" key="4">
    <source>
        <dbReference type="Pfam" id="PF00155"/>
    </source>
</evidence>
<reference evidence="5 6" key="1">
    <citation type="submission" date="2015-11" db="EMBL/GenBank/DDBJ databases">
        <title>Draft genome sequences of new species of the genus Lactobacillus isolated from orchardgrass silage.</title>
        <authorList>
            <person name="Tohno M."/>
            <person name="Tanizawa Y."/>
            <person name="Arita M."/>
        </authorList>
    </citation>
    <scope>NUCLEOTIDE SEQUENCE [LARGE SCALE GENOMIC DNA]</scope>
    <source>
        <strain evidence="5 6">IWT5</strain>
    </source>
</reference>
<accession>A0A1Z5J539</accession>
<sequence length="386" mass="43038">MEFTPSQKVRQIPKSFFADLDKKIDAVEDQSTLIDLAKGNPDQPTPEFIIDELKIASEKLENHRYTPFEGKTNFLKAISNYYQKNYGVTTDPFKAILTFNGSAIGISAIPQVFLDPGDYVVTTDPCYPEYDASVALAGGKLYQLPITEANDYLPDLESIPDEVLQKTKILLLNYPNNPTGAEATSQFFEKVIQFCKLHHILAVNDFAYAALSYDEKPVSILEAPEALDYAIELNTFSKTHNMAGWRAGYVLGNESAIAAIKKYHDHVYSTIFGAVQDAATVGLESDQSSVQQLRTLYRQRRDTLVGGLKQLGWNVVEPKGTFFVWVKAPEGLDGEQFTVQILEQTNIVVAPGIGFGSNGRDYIRLSLTHDESVLKEVVERLSKINY</sequence>
<gene>
    <name evidence="5" type="primary">aspC_5</name>
    <name evidence="5" type="ORF">IWT5_02111</name>
</gene>
<organism evidence="5 6">
    <name type="scientific">Secundilactobacillus silagincola</name>
    <dbReference type="NCBI Taxonomy" id="1714681"/>
    <lineage>
        <taxon>Bacteria</taxon>
        <taxon>Bacillati</taxon>
        <taxon>Bacillota</taxon>
        <taxon>Bacilli</taxon>
        <taxon>Lactobacillales</taxon>
        <taxon>Lactobacillaceae</taxon>
        <taxon>Secundilactobacillus</taxon>
    </lineage>
</organism>
<keyword evidence="2 5" id="KW-0032">Aminotransferase</keyword>
<dbReference type="Gene3D" id="3.40.640.10">
    <property type="entry name" value="Type I PLP-dependent aspartate aminotransferase-like (Major domain)"/>
    <property type="match status" value="1"/>
</dbReference>
<feature type="domain" description="Aminotransferase class I/classII large" evidence="4">
    <location>
        <begin position="32"/>
        <end position="381"/>
    </location>
</feature>
<dbReference type="GO" id="GO:0030170">
    <property type="term" value="F:pyridoxal phosphate binding"/>
    <property type="evidence" value="ECO:0007669"/>
    <property type="project" value="InterPro"/>
</dbReference>
<dbReference type="InterPro" id="IPR015421">
    <property type="entry name" value="PyrdxlP-dep_Trfase_major"/>
</dbReference>
<dbReference type="EMBL" id="BCMJ01000011">
    <property type="protein sequence ID" value="GAX08942.1"/>
    <property type="molecule type" value="Genomic_DNA"/>
</dbReference>
<dbReference type="InterPro" id="IPR015424">
    <property type="entry name" value="PyrdxlP-dep_Trfase"/>
</dbReference>
<keyword evidence="3 5" id="KW-0808">Transferase</keyword>